<dbReference type="CDD" id="cd17319">
    <property type="entry name" value="MFS_ExuT_GudP_like"/>
    <property type="match status" value="1"/>
</dbReference>
<proteinExistence type="predicted"/>
<keyword evidence="5 7" id="KW-1133">Transmembrane helix</keyword>
<dbReference type="InterPro" id="IPR050382">
    <property type="entry name" value="MFS_Na/Anion_cotransporter"/>
</dbReference>
<evidence type="ECO:0000256" key="5">
    <source>
        <dbReference type="ARBA" id="ARBA00022989"/>
    </source>
</evidence>
<reference evidence="9 10" key="1">
    <citation type="submission" date="2019-02" db="EMBL/GenBank/DDBJ databases">
        <title>Paenibacillus sp. nov., isolated from surface-sterilized tissue of Thalictrum simplex L.</title>
        <authorList>
            <person name="Tuo L."/>
        </authorList>
    </citation>
    <scope>NUCLEOTIDE SEQUENCE [LARGE SCALE GENOMIC DNA]</scope>
    <source>
        <strain evidence="9 10">N2SHLJ1</strain>
    </source>
</reference>
<feature type="domain" description="Major facilitator superfamily (MFS) profile" evidence="8">
    <location>
        <begin position="5"/>
        <end position="412"/>
    </location>
</feature>
<dbReference type="PANTHER" id="PTHR11662:SF399">
    <property type="entry name" value="FI19708P1-RELATED"/>
    <property type="match status" value="1"/>
</dbReference>
<evidence type="ECO:0000256" key="1">
    <source>
        <dbReference type="ARBA" id="ARBA00004651"/>
    </source>
</evidence>
<comment type="subcellular location">
    <subcellularLocation>
        <location evidence="1">Cell membrane</location>
        <topology evidence="1">Multi-pass membrane protein</topology>
    </subcellularLocation>
</comment>
<keyword evidence="10" id="KW-1185">Reference proteome</keyword>
<dbReference type="EMBL" id="SIRE01000003">
    <property type="protein sequence ID" value="TBL81403.1"/>
    <property type="molecule type" value="Genomic_DNA"/>
</dbReference>
<dbReference type="InterPro" id="IPR036259">
    <property type="entry name" value="MFS_trans_sf"/>
</dbReference>
<evidence type="ECO:0000256" key="4">
    <source>
        <dbReference type="ARBA" id="ARBA00022692"/>
    </source>
</evidence>
<dbReference type="Pfam" id="PF07690">
    <property type="entry name" value="MFS_1"/>
    <property type="match status" value="1"/>
</dbReference>
<dbReference type="PANTHER" id="PTHR11662">
    <property type="entry name" value="SOLUTE CARRIER FAMILY 17"/>
    <property type="match status" value="1"/>
</dbReference>
<comment type="caution">
    <text evidence="9">The sequence shown here is derived from an EMBL/GenBank/DDBJ whole genome shotgun (WGS) entry which is preliminary data.</text>
</comment>
<feature type="transmembrane region" description="Helical" evidence="7">
    <location>
        <begin position="265"/>
        <end position="287"/>
    </location>
</feature>
<dbReference type="OrthoDB" id="9773404at2"/>
<organism evidence="9 10">
    <name type="scientific">Paenibacillus thalictri</name>
    <dbReference type="NCBI Taxonomy" id="2527873"/>
    <lineage>
        <taxon>Bacteria</taxon>
        <taxon>Bacillati</taxon>
        <taxon>Bacillota</taxon>
        <taxon>Bacilli</taxon>
        <taxon>Bacillales</taxon>
        <taxon>Paenibacillaceae</taxon>
        <taxon>Paenibacillus</taxon>
    </lineage>
</organism>
<gene>
    <name evidence="9" type="ORF">EYB31_03890</name>
</gene>
<evidence type="ECO:0000313" key="10">
    <source>
        <dbReference type="Proteomes" id="UP000293142"/>
    </source>
</evidence>
<feature type="transmembrane region" description="Helical" evidence="7">
    <location>
        <begin position="43"/>
        <end position="63"/>
    </location>
</feature>
<dbReference type="InterPro" id="IPR020846">
    <property type="entry name" value="MFS_dom"/>
</dbReference>
<feature type="transmembrane region" description="Helical" evidence="7">
    <location>
        <begin position="70"/>
        <end position="90"/>
    </location>
</feature>
<dbReference type="InterPro" id="IPR011701">
    <property type="entry name" value="MFS"/>
</dbReference>
<sequence length="436" mass="47364">MRWYIGGLLGIGVVINFLDRTNISVAGSQMAESYGWSNVQLGVLYSAFFWTYALLQIPVGVLLDKIGVKWILRTCMTLWALATIGTSFMGGMSGVIVMRMILGAAEAPAFPASAKATGNWFPLHERGLATSMFEGAAKFANVIGIGICVWSITHWGWRGAFIVTGVINLLYAIVFWLFYRDPAEHSKLSREEREYIENNGSRVASQMEGSTYQNLLLLFGNRKVWGLSIGFASYGYTLYLFLTWLPSYMTKQLHLSLATGGWYTVIPWIVATITEIAIGGWLVDHLIRKGRNPSKVRKGILIIGMLFGVFVLLEPTTVNPNLEVAFLSIALGGLAFAASVSWSIPSIIAPQGMVGTVGSIMNFFAQLMGVAAPVITGYIIDKTGSYNSAFGLAGIILIIGILCFTFLLGDLKQIPSRPDGSAQNPGLDHGTEKASG</sequence>
<feature type="transmembrane region" description="Helical" evidence="7">
    <location>
        <begin position="386"/>
        <end position="408"/>
    </location>
</feature>
<feature type="transmembrane region" description="Helical" evidence="7">
    <location>
        <begin position="360"/>
        <end position="380"/>
    </location>
</feature>
<keyword evidence="2" id="KW-0813">Transport</keyword>
<keyword evidence="3" id="KW-1003">Cell membrane</keyword>
<keyword evidence="4 7" id="KW-0812">Transmembrane</keyword>
<dbReference type="SUPFAM" id="SSF103473">
    <property type="entry name" value="MFS general substrate transporter"/>
    <property type="match status" value="1"/>
</dbReference>
<keyword evidence="6 7" id="KW-0472">Membrane</keyword>
<dbReference type="GO" id="GO:0022857">
    <property type="term" value="F:transmembrane transporter activity"/>
    <property type="evidence" value="ECO:0007669"/>
    <property type="project" value="InterPro"/>
</dbReference>
<dbReference type="Proteomes" id="UP000293142">
    <property type="component" value="Unassembled WGS sequence"/>
</dbReference>
<evidence type="ECO:0000259" key="8">
    <source>
        <dbReference type="PROSITE" id="PS50850"/>
    </source>
</evidence>
<dbReference type="Gene3D" id="1.20.1250.20">
    <property type="entry name" value="MFS general substrate transporter like domains"/>
    <property type="match status" value="2"/>
</dbReference>
<dbReference type="GO" id="GO:0005886">
    <property type="term" value="C:plasma membrane"/>
    <property type="evidence" value="ECO:0007669"/>
    <property type="project" value="UniProtKB-SubCell"/>
</dbReference>
<protein>
    <submittedName>
        <fullName evidence="9">MFS transporter</fullName>
    </submittedName>
</protein>
<evidence type="ECO:0000313" key="9">
    <source>
        <dbReference type="EMBL" id="TBL81403.1"/>
    </source>
</evidence>
<dbReference type="AlphaFoldDB" id="A0A4Q9DZX5"/>
<dbReference type="InterPro" id="IPR000849">
    <property type="entry name" value="Sugar_P_transporter"/>
</dbReference>
<evidence type="ECO:0000256" key="3">
    <source>
        <dbReference type="ARBA" id="ARBA00022475"/>
    </source>
</evidence>
<evidence type="ECO:0000256" key="6">
    <source>
        <dbReference type="ARBA" id="ARBA00023136"/>
    </source>
</evidence>
<evidence type="ECO:0000256" key="2">
    <source>
        <dbReference type="ARBA" id="ARBA00022448"/>
    </source>
</evidence>
<feature type="transmembrane region" description="Helical" evidence="7">
    <location>
        <begin position="324"/>
        <end position="348"/>
    </location>
</feature>
<feature type="transmembrane region" description="Helical" evidence="7">
    <location>
        <begin position="224"/>
        <end position="245"/>
    </location>
</feature>
<evidence type="ECO:0000256" key="7">
    <source>
        <dbReference type="SAM" id="Phobius"/>
    </source>
</evidence>
<feature type="transmembrane region" description="Helical" evidence="7">
    <location>
        <begin position="159"/>
        <end position="179"/>
    </location>
</feature>
<dbReference type="PIRSF" id="PIRSF002808">
    <property type="entry name" value="Hexose_phosphate_transp"/>
    <property type="match status" value="1"/>
</dbReference>
<dbReference type="PROSITE" id="PS50850">
    <property type="entry name" value="MFS"/>
    <property type="match status" value="1"/>
</dbReference>
<accession>A0A4Q9DZX5</accession>
<feature type="transmembrane region" description="Helical" evidence="7">
    <location>
        <begin position="299"/>
        <end position="318"/>
    </location>
</feature>
<name>A0A4Q9DZX5_9BACL</name>